<dbReference type="Pfam" id="PF14226">
    <property type="entry name" value="DIOX_N"/>
    <property type="match status" value="1"/>
</dbReference>
<evidence type="ECO:0000256" key="2">
    <source>
        <dbReference type="ARBA" id="ARBA00023004"/>
    </source>
</evidence>
<dbReference type="InterPro" id="IPR027443">
    <property type="entry name" value="IPNS-like_sf"/>
</dbReference>
<dbReference type="InterPro" id="IPR005123">
    <property type="entry name" value="Oxoglu/Fe-dep_dioxygenase_dom"/>
</dbReference>
<dbReference type="PANTHER" id="PTHR47990">
    <property type="entry name" value="2-OXOGLUTARATE (2OG) AND FE(II)-DEPENDENT OXYGENASE SUPERFAMILY PROTEIN-RELATED"/>
    <property type="match status" value="1"/>
</dbReference>
<organism evidence="5 6">
    <name type="scientific">Glycine soja</name>
    <name type="common">Wild soybean</name>
    <dbReference type="NCBI Taxonomy" id="3848"/>
    <lineage>
        <taxon>Eukaryota</taxon>
        <taxon>Viridiplantae</taxon>
        <taxon>Streptophyta</taxon>
        <taxon>Embryophyta</taxon>
        <taxon>Tracheophyta</taxon>
        <taxon>Spermatophyta</taxon>
        <taxon>Magnoliopsida</taxon>
        <taxon>eudicotyledons</taxon>
        <taxon>Gunneridae</taxon>
        <taxon>Pentapetalae</taxon>
        <taxon>rosids</taxon>
        <taxon>fabids</taxon>
        <taxon>Fabales</taxon>
        <taxon>Fabaceae</taxon>
        <taxon>Papilionoideae</taxon>
        <taxon>50 kb inversion clade</taxon>
        <taxon>NPAAA clade</taxon>
        <taxon>indigoferoid/millettioid clade</taxon>
        <taxon>Phaseoleae</taxon>
        <taxon>Glycine</taxon>
        <taxon>Glycine subgen. Soja</taxon>
    </lineage>
</organism>
<dbReference type="SUPFAM" id="SSF51197">
    <property type="entry name" value="Clavaminate synthase-like"/>
    <property type="match status" value="1"/>
</dbReference>
<name>A0A445IK64_GLYSO</name>
<keyword evidence="1 3" id="KW-0479">Metal-binding</keyword>
<sequence>MGSEGKPMLPVLDFTIEDLKPGTNSWLSTCTSVRQAFEENGYFVAVYDKASIELQNGVFGSMKELFDLPTETKRRNIFEGMPLKGYVGQHPKIPLHESMGIDPGTTLEGIQSFAEKLWPHGNDQFWLLAHKALEQNEPQLGFVAHTDKSFTTILHQNHVNALMVETTNGNWIDVDFSSPTSFVVMAGDALMAWSNDRIKSPNHMVMMNGNETRYSLGLFAFYRGILKVPEELIDEEHPLQYKPFDHLALLNFTYSANMKAYCGV</sequence>
<reference evidence="5 6" key="1">
    <citation type="submission" date="2018-09" db="EMBL/GenBank/DDBJ databases">
        <title>A high-quality reference genome of wild soybean provides a powerful tool to mine soybean genomes.</title>
        <authorList>
            <person name="Xie M."/>
            <person name="Chung C.Y.L."/>
            <person name="Li M.-W."/>
            <person name="Wong F.-L."/>
            <person name="Chan T.-F."/>
            <person name="Lam H.-M."/>
        </authorList>
    </citation>
    <scope>NUCLEOTIDE SEQUENCE [LARGE SCALE GENOMIC DNA]</scope>
    <source>
        <strain evidence="6">cv. W05</strain>
        <tissue evidence="5">Hypocotyl of etiolated seedlings</tissue>
    </source>
</reference>
<evidence type="ECO:0000313" key="5">
    <source>
        <dbReference type="EMBL" id="RZB86444.1"/>
    </source>
</evidence>
<proteinExistence type="inferred from homology"/>
<keyword evidence="6" id="KW-1185">Reference proteome</keyword>
<dbReference type="AlphaFoldDB" id="A0A445IK64"/>
<keyword evidence="5" id="KW-0223">Dioxygenase</keyword>
<evidence type="ECO:0000313" key="6">
    <source>
        <dbReference type="Proteomes" id="UP000289340"/>
    </source>
</evidence>
<dbReference type="Proteomes" id="UP000289340">
    <property type="component" value="Chromosome 10"/>
</dbReference>
<keyword evidence="2 3" id="KW-0408">Iron</keyword>
<accession>A0A445IK64</accession>
<comment type="caution">
    <text evidence="5">The sequence shown here is derived from an EMBL/GenBank/DDBJ whole genome shotgun (WGS) entry which is preliminary data.</text>
</comment>
<dbReference type="GO" id="GO:0046872">
    <property type="term" value="F:metal ion binding"/>
    <property type="evidence" value="ECO:0007669"/>
    <property type="project" value="UniProtKB-KW"/>
</dbReference>
<feature type="domain" description="Fe2OG dioxygenase" evidence="4">
    <location>
        <begin position="123"/>
        <end position="224"/>
    </location>
</feature>
<dbReference type="GO" id="GO:0051213">
    <property type="term" value="F:dioxygenase activity"/>
    <property type="evidence" value="ECO:0007669"/>
    <property type="project" value="UniProtKB-KW"/>
</dbReference>
<keyword evidence="3" id="KW-0560">Oxidoreductase</keyword>
<gene>
    <name evidence="5" type="ORF">D0Y65_026482</name>
</gene>
<evidence type="ECO:0000256" key="1">
    <source>
        <dbReference type="ARBA" id="ARBA00022723"/>
    </source>
</evidence>
<dbReference type="Pfam" id="PF03171">
    <property type="entry name" value="2OG-FeII_Oxy"/>
    <property type="match status" value="1"/>
</dbReference>
<dbReference type="Gene3D" id="2.60.120.330">
    <property type="entry name" value="B-lactam Antibiotic, Isopenicillin N Synthase, Chain"/>
    <property type="match status" value="2"/>
</dbReference>
<evidence type="ECO:0000256" key="3">
    <source>
        <dbReference type="RuleBase" id="RU003682"/>
    </source>
</evidence>
<protein>
    <submittedName>
        <fullName evidence="5">Putative 2-oxoglutarate-dependent dioxygenase AOP1.2 isoform B</fullName>
    </submittedName>
</protein>
<comment type="similarity">
    <text evidence="3">Belongs to the iron/ascorbate-dependent oxidoreductase family.</text>
</comment>
<dbReference type="InterPro" id="IPR026992">
    <property type="entry name" value="DIOX_N"/>
</dbReference>
<dbReference type="InterPro" id="IPR044861">
    <property type="entry name" value="IPNS-like_FE2OG_OXY"/>
</dbReference>
<dbReference type="EMBL" id="QZWG01000010">
    <property type="protein sequence ID" value="RZB86444.1"/>
    <property type="molecule type" value="Genomic_DNA"/>
</dbReference>
<dbReference type="InterPro" id="IPR050231">
    <property type="entry name" value="Iron_ascorbate_oxido_reductase"/>
</dbReference>
<dbReference type="PROSITE" id="PS51471">
    <property type="entry name" value="FE2OG_OXY"/>
    <property type="match status" value="1"/>
</dbReference>
<evidence type="ECO:0000259" key="4">
    <source>
        <dbReference type="PROSITE" id="PS51471"/>
    </source>
</evidence>